<dbReference type="InterPro" id="IPR036116">
    <property type="entry name" value="FN3_sf"/>
</dbReference>
<accession>A0ABW9RKE6</accession>
<comment type="caution">
    <text evidence="4">The sequence shown here is derived from an EMBL/GenBank/DDBJ whole genome shotgun (WGS) entry which is preliminary data.</text>
</comment>
<evidence type="ECO:0000313" key="4">
    <source>
        <dbReference type="EMBL" id="MTI24146.1"/>
    </source>
</evidence>
<sequence length="418" mass="46716">MLNDISRDSIEAKVRKLVSFGTRHSLSETESDTFGIGAARRWVKSQFDRYAKNSNGRMQVELDPFIVPPGGRVPYEVEMKNVMATLKGTNPDDDRIFVISGHLDSRVSDVMDSTSVAPGANDDASGVALVMELARVMSDVEFPATIIFLAVQGEEQGLLGAAHLAETLKKDSANVVAMFNNDMVGNTLSSETELKNDSTVRVFSETIPVYETEQMEKLRKYSGSENDSRSRQLARYIKEVGESYVDGFSVTLNYRMDRYLRGGDHLPFSKNGFTAIRFCEMNENYYYQHQDVRKENNQQYGDLPEYVNYDYAAKIARVNLAALANLALAPYEPQNVGLKVDLGNTTTLVWSAPEKGAAPKGYNILIRETYQPLWERKIFVSDTTATIPYSKDNFFFAVQSVGEKGAMSLPVFPAPVRE</sequence>
<keyword evidence="5" id="KW-1185">Reference proteome</keyword>
<evidence type="ECO:0000313" key="5">
    <source>
        <dbReference type="Proteomes" id="UP000798808"/>
    </source>
</evidence>
<dbReference type="PANTHER" id="PTHR12147:SF26">
    <property type="entry name" value="PEPTIDASE M28 DOMAIN-CONTAINING PROTEIN"/>
    <property type="match status" value="1"/>
</dbReference>
<feature type="domain" description="Peptidase M28" evidence="3">
    <location>
        <begin position="81"/>
        <end position="291"/>
    </location>
</feature>
<keyword evidence="2" id="KW-0964">Secreted</keyword>
<dbReference type="InterPro" id="IPR045175">
    <property type="entry name" value="M28_fam"/>
</dbReference>
<proteinExistence type="predicted"/>
<dbReference type="EMBL" id="SMLW01000372">
    <property type="protein sequence ID" value="MTI24146.1"/>
    <property type="molecule type" value="Genomic_DNA"/>
</dbReference>
<dbReference type="Proteomes" id="UP000798808">
    <property type="component" value="Unassembled WGS sequence"/>
</dbReference>
<reference evidence="4 5" key="1">
    <citation type="submission" date="2019-02" db="EMBL/GenBank/DDBJ databases">
        <authorList>
            <person name="Goldberg S.R."/>
            <person name="Haltli B.A."/>
            <person name="Correa H."/>
            <person name="Russell K.G."/>
        </authorList>
    </citation>
    <scope>NUCLEOTIDE SEQUENCE [LARGE SCALE GENOMIC DNA]</scope>
    <source>
        <strain evidence="4 5">JCM 16186</strain>
    </source>
</reference>
<evidence type="ECO:0000256" key="1">
    <source>
        <dbReference type="ARBA" id="ARBA00004613"/>
    </source>
</evidence>
<organism evidence="4 5">
    <name type="scientific">Fulvivirga kasyanovii</name>
    <dbReference type="NCBI Taxonomy" id="396812"/>
    <lineage>
        <taxon>Bacteria</taxon>
        <taxon>Pseudomonadati</taxon>
        <taxon>Bacteroidota</taxon>
        <taxon>Cytophagia</taxon>
        <taxon>Cytophagales</taxon>
        <taxon>Fulvivirgaceae</taxon>
        <taxon>Fulvivirga</taxon>
    </lineage>
</organism>
<dbReference type="SUPFAM" id="SSF53187">
    <property type="entry name" value="Zn-dependent exopeptidases"/>
    <property type="match status" value="1"/>
</dbReference>
<evidence type="ECO:0000259" key="3">
    <source>
        <dbReference type="Pfam" id="PF04389"/>
    </source>
</evidence>
<dbReference type="Gene3D" id="3.40.630.10">
    <property type="entry name" value="Zn peptidases"/>
    <property type="match status" value="1"/>
</dbReference>
<dbReference type="PANTHER" id="PTHR12147">
    <property type="entry name" value="METALLOPEPTIDASE M28 FAMILY MEMBER"/>
    <property type="match status" value="1"/>
</dbReference>
<comment type="subcellular location">
    <subcellularLocation>
        <location evidence="1">Secreted</location>
    </subcellularLocation>
</comment>
<evidence type="ECO:0000256" key="2">
    <source>
        <dbReference type="ARBA" id="ARBA00022525"/>
    </source>
</evidence>
<dbReference type="InterPro" id="IPR007484">
    <property type="entry name" value="Peptidase_M28"/>
</dbReference>
<dbReference type="Pfam" id="PF04389">
    <property type="entry name" value="Peptidase_M28"/>
    <property type="match status" value="1"/>
</dbReference>
<dbReference type="SUPFAM" id="SSF49265">
    <property type="entry name" value="Fibronectin type III"/>
    <property type="match status" value="1"/>
</dbReference>
<name>A0ABW9RKE6_9BACT</name>
<gene>
    <name evidence="4" type="ORF">E1163_04225</name>
</gene>
<protein>
    <submittedName>
        <fullName evidence="4">M20/M25/M40 family metallo-hydrolase</fullName>
    </submittedName>
</protein>